<evidence type="ECO:0000313" key="3">
    <source>
        <dbReference type="Proteomes" id="UP000550260"/>
    </source>
</evidence>
<dbReference type="Pfam" id="PF13669">
    <property type="entry name" value="Glyoxalase_4"/>
    <property type="match status" value="1"/>
</dbReference>
<dbReference type="EMBL" id="JACJHR010000072">
    <property type="protein sequence ID" value="MBB2504402.1"/>
    <property type="molecule type" value="Genomic_DNA"/>
</dbReference>
<comment type="caution">
    <text evidence="2">The sequence shown here is derived from an EMBL/GenBank/DDBJ whole genome shotgun (WGS) entry which is preliminary data.</text>
</comment>
<dbReference type="Gene3D" id="3.10.180.10">
    <property type="entry name" value="2,3-Dihydroxybiphenyl 1,2-Dioxygenase, domain 1"/>
    <property type="match status" value="1"/>
</dbReference>
<evidence type="ECO:0000259" key="1">
    <source>
        <dbReference type="PROSITE" id="PS51819"/>
    </source>
</evidence>
<dbReference type="InterPro" id="IPR029068">
    <property type="entry name" value="Glyas_Bleomycin-R_OHBP_Dase"/>
</dbReference>
<reference evidence="2 3" key="1">
    <citation type="submission" date="2020-08" db="EMBL/GenBank/DDBJ databases">
        <title>Amycolatopsis echigonensis JCM 21831.</title>
        <authorList>
            <person name="Tedsree N."/>
            <person name="Kuncharoen N."/>
            <person name="Likhitwitayawuid K."/>
            <person name="Tanasupawat S."/>
        </authorList>
    </citation>
    <scope>NUCLEOTIDE SEQUENCE [LARGE SCALE GENOMIC DNA]</scope>
    <source>
        <strain evidence="2 3">JCM 21831</strain>
    </source>
</reference>
<accession>A0A8E1W674</accession>
<dbReference type="CDD" id="cd06587">
    <property type="entry name" value="VOC"/>
    <property type="match status" value="1"/>
</dbReference>
<dbReference type="PROSITE" id="PS51819">
    <property type="entry name" value="VOC"/>
    <property type="match status" value="1"/>
</dbReference>
<dbReference type="SUPFAM" id="SSF54593">
    <property type="entry name" value="Glyoxalase/Bleomycin resistance protein/Dihydroxybiphenyl dioxygenase"/>
    <property type="match status" value="2"/>
</dbReference>
<dbReference type="InterPro" id="IPR037523">
    <property type="entry name" value="VOC_core"/>
</dbReference>
<organism evidence="2 3">
    <name type="scientific">Amycolatopsis echigonensis</name>
    <dbReference type="NCBI Taxonomy" id="2576905"/>
    <lineage>
        <taxon>Bacteria</taxon>
        <taxon>Bacillati</taxon>
        <taxon>Actinomycetota</taxon>
        <taxon>Actinomycetes</taxon>
        <taxon>Pseudonocardiales</taxon>
        <taxon>Pseudonocardiaceae</taxon>
        <taxon>Amycolatopsis</taxon>
    </lineage>
</organism>
<proteinExistence type="predicted"/>
<sequence length="311" mass="34779">MSSPFPLMFHPTLIVDDLEEAAAWFRKVFGRTEVRWEDKWDLSLLNPDYPVNYSYFFVIGDVSLDVLAPSLLILPGEREAVYPKGQGLADIAWYADDIEALARRLEQHGFRTRDQEGNVIRDGKVPESSLVADCPMIWSLPEDTGLTYEYYHLAERHRPKYSRLADPRLAPGWKPGVVDPADPLGVIRCSHHTVLTEQPERAVRLFEVLGGDAGPRRHDALLDADVMPVRYAGSVIEFATPRDAPILDVLTGAPSHTDQYLGMTFEVVDLDAVETHLSSHGVGLRRAGGELVTDPRTSFGARWGFVSRKDS</sequence>
<dbReference type="AlphaFoldDB" id="A0A8E1W674"/>
<name>A0A8E1W674_9PSEU</name>
<dbReference type="RefSeq" id="WP_183126314.1">
    <property type="nucleotide sequence ID" value="NZ_JACJHR010000072.1"/>
</dbReference>
<dbReference type="Proteomes" id="UP000550260">
    <property type="component" value="Unassembled WGS sequence"/>
</dbReference>
<feature type="domain" description="VOC" evidence="1">
    <location>
        <begin position="7"/>
        <end position="153"/>
    </location>
</feature>
<protein>
    <submittedName>
        <fullName evidence="2">VOC family protein</fullName>
    </submittedName>
</protein>
<gene>
    <name evidence="2" type="ORF">H5411_35325</name>
</gene>
<evidence type="ECO:0000313" key="2">
    <source>
        <dbReference type="EMBL" id="MBB2504402.1"/>
    </source>
</evidence>